<evidence type="ECO:0000259" key="10">
    <source>
        <dbReference type="Pfam" id="PF04290"/>
    </source>
</evidence>
<evidence type="ECO:0000256" key="4">
    <source>
        <dbReference type="ARBA" id="ARBA00022519"/>
    </source>
</evidence>
<evidence type="ECO:0000256" key="7">
    <source>
        <dbReference type="ARBA" id="ARBA00023136"/>
    </source>
</evidence>
<evidence type="ECO:0000256" key="6">
    <source>
        <dbReference type="ARBA" id="ARBA00022989"/>
    </source>
</evidence>
<dbReference type="PANTHER" id="PTHR35011">
    <property type="entry name" value="2,3-DIKETO-L-GULONATE TRAP TRANSPORTER SMALL PERMEASE PROTEIN YIAM"/>
    <property type="match status" value="1"/>
</dbReference>
<sequence length="163" mass="17706">MSMPDQNKLAKAGSLVASALGLACALVLLSMMCLTGADVLARYVFNAPIKGAFELVEIMMVLLVYLAFPLAILANSHVEVELWEPKSVFANKFRIILASICGLAVFSIFAFELFEHAQKYTKRETVTNSLSFPLNYIAYAAMVGAAACVLFTVTSAIDRLKSK</sequence>
<evidence type="ECO:0000256" key="5">
    <source>
        <dbReference type="ARBA" id="ARBA00022692"/>
    </source>
</evidence>
<name>A0A843YH42_9RHOB</name>
<dbReference type="Pfam" id="PF04290">
    <property type="entry name" value="DctQ"/>
    <property type="match status" value="1"/>
</dbReference>
<organism evidence="11 12">
    <name type="scientific">Tritonibacter litoralis</name>
    <dbReference type="NCBI Taxonomy" id="2662264"/>
    <lineage>
        <taxon>Bacteria</taxon>
        <taxon>Pseudomonadati</taxon>
        <taxon>Pseudomonadota</taxon>
        <taxon>Alphaproteobacteria</taxon>
        <taxon>Rhodobacterales</taxon>
        <taxon>Paracoccaceae</taxon>
        <taxon>Tritonibacter</taxon>
    </lineage>
</organism>
<comment type="function">
    <text evidence="9">Part of the tripartite ATP-independent periplasmic (TRAP) transport system.</text>
</comment>
<proteinExistence type="inferred from homology"/>
<evidence type="ECO:0000313" key="11">
    <source>
        <dbReference type="EMBL" id="MQQ09148.1"/>
    </source>
</evidence>
<evidence type="ECO:0000313" key="12">
    <source>
        <dbReference type="Proteomes" id="UP000444174"/>
    </source>
</evidence>
<protein>
    <recommendedName>
        <fullName evidence="9">TRAP transporter small permease protein</fullName>
    </recommendedName>
</protein>
<keyword evidence="7 9" id="KW-0472">Membrane</keyword>
<evidence type="ECO:0000256" key="3">
    <source>
        <dbReference type="ARBA" id="ARBA00022475"/>
    </source>
</evidence>
<feature type="transmembrane region" description="Helical" evidence="9">
    <location>
        <begin position="95"/>
        <end position="114"/>
    </location>
</feature>
<dbReference type="AlphaFoldDB" id="A0A843YH42"/>
<feature type="transmembrane region" description="Helical" evidence="9">
    <location>
        <begin position="53"/>
        <end position="74"/>
    </location>
</feature>
<dbReference type="InterPro" id="IPR055348">
    <property type="entry name" value="DctQ"/>
</dbReference>
<keyword evidence="5 9" id="KW-0812">Transmembrane</keyword>
<comment type="subcellular location">
    <subcellularLocation>
        <location evidence="1 9">Cell inner membrane</location>
        <topology evidence="1 9">Multi-pass membrane protein</topology>
    </subcellularLocation>
</comment>
<evidence type="ECO:0000256" key="2">
    <source>
        <dbReference type="ARBA" id="ARBA00022448"/>
    </source>
</evidence>
<accession>A0A843YH42</accession>
<comment type="similarity">
    <text evidence="8 9">Belongs to the TRAP transporter small permease family.</text>
</comment>
<evidence type="ECO:0000256" key="8">
    <source>
        <dbReference type="ARBA" id="ARBA00038436"/>
    </source>
</evidence>
<dbReference type="GO" id="GO:0005886">
    <property type="term" value="C:plasma membrane"/>
    <property type="evidence" value="ECO:0007669"/>
    <property type="project" value="UniProtKB-SubCell"/>
</dbReference>
<comment type="caution">
    <text evidence="11">The sequence shown here is derived from an EMBL/GenBank/DDBJ whole genome shotgun (WGS) entry which is preliminary data.</text>
</comment>
<comment type="subunit">
    <text evidence="9">The complex comprises the extracytoplasmic solute receptor protein and the two transmembrane proteins.</text>
</comment>
<dbReference type="GO" id="GO:0022857">
    <property type="term" value="F:transmembrane transporter activity"/>
    <property type="evidence" value="ECO:0007669"/>
    <property type="project" value="UniProtKB-UniRule"/>
</dbReference>
<dbReference type="EMBL" id="WIBF01000006">
    <property type="protein sequence ID" value="MQQ09148.1"/>
    <property type="molecule type" value="Genomic_DNA"/>
</dbReference>
<comment type="caution">
    <text evidence="9">Lacks conserved residue(s) required for the propagation of feature annotation.</text>
</comment>
<dbReference type="PANTHER" id="PTHR35011:SF2">
    <property type="entry name" value="2,3-DIKETO-L-GULONATE TRAP TRANSPORTER SMALL PERMEASE PROTEIN YIAM"/>
    <property type="match status" value="1"/>
</dbReference>
<gene>
    <name evidence="11" type="ORF">GFB49_11835</name>
</gene>
<dbReference type="InterPro" id="IPR007387">
    <property type="entry name" value="TRAP_DctQ"/>
</dbReference>
<dbReference type="GO" id="GO:0015740">
    <property type="term" value="P:C4-dicarboxylate transport"/>
    <property type="evidence" value="ECO:0007669"/>
    <property type="project" value="TreeGrafter"/>
</dbReference>
<keyword evidence="4 9" id="KW-0997">Cell inner membrane</keyword>
<keyword evidence="3" id="KW-1003">Cell membrane</keyword>
<feature type="domain" description="Tripartite ATP-independent periplasmic transporters DctQ component" evidence="10">
    <location>
        <begin position="31"/>
        <end position="161"/>
    </location>
</feature>
<reference evidence="11 12" key="1">
    <citation type="submission" date="2019-10" db="EMBL/GenBank/DDBJ databases">
        <title>Epibacterium sp. nov., isolated from seawater.</title>
        <authorList>
            <person name="Zhang X."/>
            <person name="Li N."/>
        </authorList>
    </citation>
    <scope>NUCLEOTIDE SEQUENCE [LARGE SCALE GENOMIC DNA]</scope>
    <source>
        <strain evidence="11 12">SM1979</strain>
    </source>
</reference>
<evidence type="ECO:0000256" key="1">
    <source>
        <dbReference type="ARBA" id="ARBA00004429"/>
    </source>
</evidence>
<keyword evidence="6 9" id="KW-1133">Transmembrane helix</keyword>
<dbReference type="Proteomes" id="UP000444174">
    <property type="component" value="Unassembled WGS sequence"/>
</dbReference>
<feature type="transmembrane region" description="Helical" evidence="9">
    <location>
        <begin position="134"/>
        <end position="157"/>
    </location>
</feature>
<dbReference type="RefSeq" id="WP_153216091.1">
    <property type="nucleotide sequence ID" value="NZ_WIBF01000006.1"/>
</dbReference>
<keyword evidence="2 9" id="KW-0813">Transport</keyword>
<evidence type="ECO:0000256" key="9">
    <source>
        <dbReference type="RuleBase" id="RU369079"/>
    </source>
</evidence>
<keyword evidence="12" id="KW-1185">Reference proteome</keyword>